<dbReference type="Proteomes" id="UP001432322">
    <property type="component" value="Unassembled WGS sequence"/>
</dbReference>
<keyword evidence="1" id="KW-0732">Signal</keyword>
<organism evidence="2 3">
    <name type="scientific">Pristionchus fissidentatus</name>
    <dbReference type="NCBI Taxonomy" id="1538716"/>
    <lineage>
        <taxon>Eukaryota</taxon>
        <taxon>Metazoa</taxon>
        <taxon>Ecdysozoa</taxon>
        <taxon>Nematoda</taxon>
        <taxon>Chromadorea</taxon>
        <taxon>Rhabditida</taxon>
        <taxon>Rhabditina</taxon>
        <taxon>Diplogasteromorpha</taxon>
        <taxon>Diplogasteroidea</taxon>
        <taxon>Neodiplogasteridae</taxon>
        <taxon>Pristionchus</taxon>
    </lineage>
</organism>
<keyword evidence="3" id="KW-1185">Reference proteome</keyword>
<comment type="caution">
    <text evidence="2">The sequence shown here is derived from an EMBL/GenBank/DDBJ whole genome shotgun (WGS) entry which is preliminary data.</text>
</comment>
<dbReference type="InterPro" id="IPR002918">
    <property type="entry name" value="Lipase_EstA/Esterase_EstB"/>
</dbReference>
<dbReference type="Gene3D" id="3.40.50.1820">
    <property type="entry name" value="alpha/beta hydrolase"/>
    <property type="match status" value="1"/>
</dbReference>
<gene>
    <name evidence="2" type="ORF">PFISCL1PPCAC_26635</name>
</gene>
<evidence type="ECO:0000256" key="1">
    <source>
        <dbReference type="SAM" id="SignalP"/>
    </source>
</evidence>
<dbReference type="Pfam" id="PF01674">
    <property type="entry name" value="Lipase_2"/>
    <property type="match status" value="1"/>
</dbReference>
<evidence type="ECO:0000313" key="3">
    <source>
        <dbReference type="Proteomes" id="UP001432322"/>
    </source>
</evidence>
<evidence type="ECO:0008006" key="4">
    <source>
        <dbReference type="Google" id="ProtNLM"/>
    </source>
</evidence>
<dbReference type="InterPro" id="IPR029058">
    <property type="entry name" value="AB_hydrolase_fold"/>
</dbReference>
<protein>
    <recommendedName>
        <fullName evidence="4">Lipase</fullName>
    </recommendedName>
</protein>
<sequence length="345" mass="38366">MLLFVTFFALFATITGTAHYPKRFTDHFVKFLMNNPHRNKFALNSYVVNEEAGTFGGRTDVDDDKHVLQNIRHDPVVFVHGNQESALYHSPTATGWNKQIEHFLGAGYSMVEMYGLTHGHRNVAVALANRFTCEMFMGVRRNIEAVIDYTQTDKIDVISHSMGVTIARAAILGGTVHFTDETCHLGKSLASKVDTFIGIAGANYGVCYCSNYLLMLHRACTNDAFATGICRVGNDTDEDMKINAPINCALEGVSCDNPYSSVLRQLNDRNERVADFTVSTWTTNDEIIGPTNMAWGKRTSHIPLSDLTIEYGELSHGQIKDLTAAHQLALITMHSLDAQLPHVRY</sequence>
<dbReference type="EMBL" id="BTSY01000007">
    <property type="protein sequence ID" value="GMT35338.1"/>
    <property type="molecule type" value="Genomic_DNA"/>
</dbReference>
<dbReference type="PANTHER" id="PTHR32015:SF9">
    <property type="entry name" value="LIPASE RELATED-RELATED"/>
    <property type="match status" value="1"/>
</dbReference>
<feature type="non-terminal residue" evidence="2">
    <location>
        <position position="345"/>
    </location>
</feature>
<proteinExistence type="predicted"/>
<feature type="signal peptide" evidence="1">
    <location>
        <begin position="1"/>
        <end position="18"/>
    </location>
</feature>
<feature type="chain" id="PRO_5043394649" description="Lipase" evidence="1">
    <location>
        <begin position="19"/>
        <end position="345"/>
    </location>
</feature>
<dbReference type="GO" id="GO:0016042">
    <property type="term" value="P:lipid catabolic process"/>
    <property type="evidence" value="ECO:0007669"/>
    <property type="project" value="InterPro"/>
</dbReference>
<name>A0AAV5WYK2_9BILA</name>
<dbReference type="SUPFAM" id="SSF53474">
    <property type="entry name" value="alpha/beta-Hydrolases"/>
    <property type="match status" value="1"/>
</dbReference>
<evidence type="ECO:0000313" key="2">
    <source>
        <dbReference type="EMBL" id="GMT35338.1"/>
    </source>
</evidence>
<dbReference type="AlphaFoldDB" id="A0AAV5WYK2"/>
<reference evidence="2" key="1">
    <citation type="submission" date="2023-10" db="EMBL/GenBank/DDBJ databases">
        <title>Genome assembly of Pristionchus species.</title>
        <authorList>
            <person name="Yoshida K."/>
            <person name="Sommer R.J."/>
        </authorList>
    </citation>
    <scope>NUCLEOTIDE SEQUENCE</scope>
    <source>
        <strain evidence="2">RS5133</strain>
    </source>
</reference>
<accession>A0AAV5WYK2</accession>
<dbReference type="GO" id="GO:0016298">
    <property type="term" value="F:lipase activity"/>
    <property type="evidence" value="ECO:0007669"/>
    <property type="project" value="TreeGrafter"/>
</dbReference>
<dbReference type="PANTHER" id="PTHR32015">
    <property type="entry name" value="FASTING INDUCED LIPASE"/>
    <property type="match status" value="1"/>
</dbReference>